<evidence type="ECO:0000313" key="2">
    <source>
        <dbReference type="EMBL" id="KAJ1722182.1"/>
    </source>
</evidence>
<reference evidence="2" key="1">
    <citation type="submission" date="2022-07" db="EMBL/GenBank/DDBJ databases">
        <title>Phylogenomic reconstructions and comparative analyses of Kickxellomycotina fungi.</title>
        <authorList>
            <person name="Reynolds N.K."/>
            <person name="Stajich J.E."/>
            <person name="Barry K."/>
            <person name="Grigoriev I.V."/>
            <person name="Crous P."/>
            <person name="Smith M.E."/>
        </authorList>
    </citation>
    <scope>NUCLEOTIDE SEQUENCE</scope>
    <source>
        <strain evidence="2">NBRC 32514</strain>
    </source>
</reference>
<proteinExistence type="predicted"/>
<evidence type="ECO:0000313" key="3">
    <source>
        <dbReference type="Proteomes" id="UP001149813"/>
    </source>
</evidence>
<dbReference type="Proteomes" id="UP001149813">
    <property type="component" value="Unassembled WGS sequence"/>
</dbReference>
<dbReference type="EMBL" id="JANBOJ010000126">
    <property type="protein sequence ID" value="KAJ1722182.1"/>
    <property type="molecule type" value="Genomic_DNA"/>
</dbReference>
<keyword evidence="3" id="KW-1185">Reference proteome</keyword>
<dbReference type="AlphaFoldDB" id="A0A9W7Y085"/>
<gene>
    <name evidence="2" type="primary">NUP98</name>
    <name evidence="2" type="ORF">LPJ53_003385</name>
</gene>
<comment type="caution">
    <text evidence="2">The sequence shown here is derived from an EMBL/GenBank/DDBJ whole genome shotgun (WGS) entry which is preliminary data.</text>
</comment>
<dbReference type="InterPro" id="IPR021967">
    <property type="entry name" value="Nup98_C"/>
</dbReference>
<accession>A0A9W7Y085</accession>
<dbReference type="OrthoDB" id="3797628at2759"/>
<feature type="domain" description="Nuclear pore complex protein NUP96 C-terminal" evidence="1">
    <location>
        <begin position="54"/>
        <end position="178"/>
    </location>
</feature>
<dbReference type="Pfam" id="PF12110">
    <property type="entry name" value="Nup96"/>
    <property type="match status" value="1"/>
</dbReference>
<protein>
    <submittedName>
        <fullName evidence="2">Nuclear pore complex protein Nup98-Nup96</fullName>
    </submittedName>
</protein>
<evidence type="ECO:0000259" key="1">
    <source>
        <dbReference type="Pfam" id="PF12110"/>
    </source>
</evidence>
<name>A0A9W7Y085_9FUNG</name>
<sequence>MTSNVQLPADPVSDAVTLYEDMISSDMAVAPPLPGWVYEHGSEVALVTKSIAVLAWLLSGVLKVRGFDNSVPATGGTSLAYDCLLTSWVHQLECLGMWHWLCYLLLQLSSPDVLKESRICLLIKRLLRNSLPMTSLVPPAVADLMPSSALINTNDQINFVLNHLHLPAQWLYDTYATHSQYVCDWVLTHTVNSSADAILRQVVWLINARQYLSVHMLVLQWIAPDAILHGEYDLLSCVLGHLDLIQAASHVPLEQWESVGHMFSLFLSAVRNLLAILHGIADDNECGTMDDGLQQVALVYEQMQVLLSALPLLSFRFSMLSGSTGFSNSTCTCWFTSDEASKLKIKYSVMVSDMASVITRFIQEMTRQVPGLPTSFPAMSNASASTAALPLVQDMCIMRTNQMACTCFNLLISDKLNA</sequence>
<organism evidence="2 3">
    <name type="scientific">Coemansia erecta</name>
    <dbReference type="NCBI Taxonomy" id="147472"/>
    <lineage>
        <taxon>Eukaryota</taxon>
        <taxon>Fungi</taxon>
        <taxon>Fungi incertae sedis</taxon>
        <taxon>Zoopagomycota</taxon>
        <taxon>Kickxellomycotina</taxon>
        <taxon>Kickxellomycetes</taxon>
        <taxon>Kickxellales</taxon>
        <taxon>Kickxellaceae</taxon>
        <taxon>Coemansia</taxon>
    </lineage>
</organism>